<dbReference type="EMBL" id="GBXM01064455">
    <property type="protein sequence ID" value="JAH44122.1"/>
    <property type="molecule type" value="Transcribed_RNA"/>
</dbReference>
<protein>
    <submittedName>
        <fullName evidence="1">Uncharacterized protein</fullName>
    </submittedName>
</protein>
<organism evidence="1">
    <name type="scientific">Anguilla anguilla</name>
    <name type="common">European freshwater eel</name>
    <name type="synonym">Muraena anguilla</name>
    <dbReference type="NCBI Taxonomy" id="7936"/>
    <lineage>
        <taxon>Eukaryota</taxon>
        <taxon>Metazoa</taxon>
        <taxon>Chordata</taxon>
        <taxon>Craniata</taxon>
        <taxon>Vertebrata</taxon>
        <taxon>Euteleostomi</taxon>
        <taxon>Actinopterygii</taxon>
        <taxon>Neopterygii</taxon>
        <taxon>Teleostei</taxon>
        <taxon>Anguilliformes</taxon>
        <taxon>Anguillidae</taxon>
        <taxon>Anguilla</taxon>
    </lineage>
</organism>
<accession>A0A0E9SS90</accession>
<dbReference type="AlphaFoldDB" id="A0A0E9SS90"/>
<sequence>MVAFCTLPCSEDVDKLNCSSVCWLWCASDTRTSKGYSVTALLRSVLIHGLYLSKYKMLCIKYHIDVSIFIMKNG</sequence>
<evidence type="ECO:0000313" key="1">
    <source>
        <dbReference type="EMBL" id="JAH44122.1"/>
    </source>
</evidence>
<proteinExistence type="predicted"/>
<name>A0A0E9SS90_ANGAN</name>
<reference evidence="1" key="1">
    <citation type="submission" date="2014-11" db="EMBL/GenBank/DDBJ databases">
        <authorList>
            <person name="Amaro Gonzalez C."/>
        </authorList>
    </citation>
    <scope>NUCLEOTIDE SEQUENCE</scope>
</reference>
<reference evidence="1" key="2">
    <citation type="journal article" date="2015" name="Fish Shellfish Immunol.">
        <title>Early steps in the European eel (Anguilla anguilla)-Vibrio vulnificus interaction in the gills: Role of the RtxA13 toxin.</title>
        <authorList>
            <person name="Callol A."/>
            <person name="Pajuelo D."/>
            <person name="Ebbesson L."/>
            <person name="Teles M."/>
            <person name="MacKenzie S."/>
            <person name="Amaro C."/>
        </authorList>
    </citation>
    <scope>NUCLEOTIDE SEQUENCE</scope>
</reference>